<evidence type="ECO:0000259" key="13">
    <source>
        <dbReference type="Pfam" id="PF20259"/>
    </source>
</evidence>
<dbReference type="GO" id="GO:0000049">
    <property type="term" value="F:tRNA binding"/>
    <property type="evidence" value="ECO:0007669"/>
    <property type="project" value="UniProtKB-KW"/>
</dbReference>
<dbReference type="Pfam" id="PF20259">
    <property type="entry name" value="tRNA_Me_trans_M"/>
    <property type="match status" value="1"/>
</dbReference>
<evidence type="ECO:0000313" key="14">
    <source>
        <dbReference type="EMBL" id="CAI4058334.1"/>
    </source>
</evidence>
<dbReference type="GO" id="GO:0005524">
    <property type="term" value="F:ATP binding"/>
    <property type="evidence" value="ECO:0007669"/>
    <property type="project" value="UniProtKB-KW"/>
</dbReference>
<keyword evidence="9" id="KW-0694">RNA-binding</keyword>
<name>A0AA35NRJ2_SACUV</name>
<dbReference type="SUPFAM" id="SSF52402">
    <property type="entry name" value="Adenine nucleotide alpha hydrolases-like"/>
    <property type="match status" value="1"/>
</dbReference>
<evidence type="ECO:0000313" key="15">
    <source>
        <dbReference type="Proteomes" id="UP001162090"/>
    </source>
</evidence>
<dbReference type="PANTHER" id="PTHR11933">
    <property type="entry name" value="TRNA 5-METHYLAMINOMETHYL-2-THIOURIDYLATE -METHYLTRANSFERASE"/>
    <property type="match status" value="1"/>
</dbReference>
<dbReference type="InterPro" id="IPR014729">
    <property type="entry name" value="Rossmann-like_a/b/a_fold"/>
</dbReference>
<dbReference type="EC" id="2.8.1.14" evidence="3"/>
<dbReference type="FunFam" id="2.40.30.10:FF:000167">
    <property type="entry name" value="Slm3p"/>
    <property type="match status" value="1"/>
</dbReference>
<evidence type="ECO:0000256" key="4">
    <source>
        <dbReference type="ARBA" id="ARBA00022555"/>
    </source>
</evidence>
<dbReference type="FunFam" id="2.30.30.280:FF:000001">
    <property type="entry name" value="tRNA-specific 2-thiouridylase MnmA"/>
    <property type="match status" value="1"/>
</dbReference>
<dbReference type="NCBIfam" id="TIGR00420">
    <property type="entry name" value="trmU"/>
    <property type="match status" value="1"/>
</dbReference>
<proteinExistence type="inferred from homology"/>
<organism evidence="14 15">
    <name type="scientific">Saccharomyces uvarum</name>
    <name type="common">Yeast</name>
    <name type="synonym">Saccharomyces bayanus var. uvarum</name>
    <dbReference type="NCBI Taxonomy" id="230603"/>
    <lineage>
        <taxon>Eukaryota</taxon>
        <taxon>Fungi</taxon>
        <taxon>Dikarya</taxon>
        <taxon>Ascomycota</taxon>
        <taxon>Saccharomycotina</taxon>
        <taxon>Saccharomycetes</taxon>
        <taxon>Saccharomycetales</taxon>
        <taxon>Saccharomycetaceae</taxon>
        <taxon>Saccharomyces</taxon>
    </lineage>
</organism>
<evidence type="ECO:0000256" key="1">
    <source>
        <dbReference type="ARBA" id="ARBA00003986"/>
    </source>
</evidence>
<feature type="domain" description="tRNA-specific 2-thiouridylase MnmA-like central" evidence="13">
    <location>
        <begin position="240"/>
        <end position="313"/>
    </location>
</feature>
<sequence length="429" mass="47695">MLARYLGLLARRGAVPYKPQRLPGKFDNVIVAMSSGVDSSVAAALFAGEFPNTRGIYMQNWSESQSLDDPGKEPCYEKDWKDVNRVAEHLGISVDKVNFEQDYWIDVFEPMLRGYSEGSTPNPDIGCNKFVKFGKLREYLDVKYGINNYWLVTGHYARVMQEVGSRQSFHLLRSVYRPKDQSYYLSQIDAAVLSSLLLPIGHLTKPEVRDLAKCVGLPTAAKPDSQGICFVNNSQHGKFKNFLKHYLPSSPGSIITIDPESGTKTPWGKHDGLWSYTIGQKVGLSMPQGDPNYQGSWFVSEKLKGTNEIVIVRGRDNAALYKNTIRIKSFASMCPKEDTIKALQDTSALTLQFRSLQDPVQIKSCTLHGPATDAAEALDITIELASKQRAVAPGQSCCLYIGDRVLGSGPISCVEYSDTHTPHRVEQQE</sequence>
<reference evidence="14" key="1">
    <citation type="submission" date="2022-10" db="EMBL/GenBank/DDBJ databases">
        <authorList>
            <person name="Byrne P K."/>
        </authorList>
    </citation>
    <scope>NUCLEOTIDE SEQUENCE</scope>
    <source>
        <strain evidence="14">CBS7001</strain>
    </source>
</reference>
<dbReference type="InterPro" id="IPR046885">
    <property type="entry name" value="MnmA-like_C"/>
</dbReference>
<feature type="domain" description="tRNA-specific 2-thiouridylase MnmA-like C-terminal" evidence="12">
    <location>
        <begin position="323"/>
        <end position="411"/>
    </location>
</feature>
<evidence type="ECO:0000256" key="5">
    <source>
        <dbReference type="ARBA" id="ARBA00022679"/>
    </source>
</evidence>
<evidence type="ECO:0000256" key="11">
    <source>
        <dbReference type="ARBA" id="ARBA00049564"/>
    </source>
</evidence>
<keyword evidence="5" id="KW-0808">Transferase</keyword>
<dbReference type="CDD" id="cd01998">
    <property type="entry name" value="MnmA_TRMU-like"/>
    <property type="match status" value="1"/>
</dbReference>
<dbReference type="NCBIfam" id="NF001138">
    <property type="entry name" value="PRK00143.1"/>
    <property type="match status" value="1"/>
</dbReference>
<dbReference type="FunFam" id="3.40.50.620:FF:000115">
    <property type="entry name" value="tRNA-specific 2-thiouridylase MnmA"/>
    <property type="match status" value="1"/>
</dbReference>
<dbReference type="Pfam" id="PF20258">
    <property type="entry name" value="tRNA_Me_trans_C"/>
    <property type="match status" value="1"/>
</dbReference>
<keyword evidence="8" id="KW-0067">ATP-binding</keyword>
<dbReference type="InterPro" id="IPR004506">
    <property type="entry name" value="MnmA-like"/>
</dbReference>
<evidence type="ECO:0000256" key="6">
    <source>
        <dbReference type="ARBA" id="ARBA00022694"/>
    </source>
</evidence>
<dbReference type="Gene3D" id="3.40.50.620">
    <property type="entry name" value="HUPs"/>
    <property type="match status" value="1"/>
</dbReference>
<dbReference type="EMBL" id="OX365915">
    <property type="protein sequence ID" value="CAI4058334.1"/>
    <property type="molecule type" value="Genomic_DNA"/>
</dbReference>
<keyword evidence="10" id="KW-1015">Disulfide bond</keyword>
<protein>
    <recommendedName>
        <fullName evidence="3">tRNA-5-taurinomethyluridine 2-sulfurtransferase</fullName>
        <ecNumber evidence="3">2.8.1.14</ecNumber>
    </recommendedName>
</protein>
<dbReference type="Pfam" id="PF03054">
    <property type="entry name" value="tRNA_Me_trans"/>
    <property type="match status" value="1"/>
</dbReference>
<dbReference type="Proteomes" id="UP001162090">
    <property type="component" value="Chromosome 4"/>
</dbReference>
<accession>A0AA35NRJ2</accession>
<evidence type="ECO:0000256" key="10">
    <source>
        <dbReference type="ARBA" id="ARBA00023157"/>
    </source>
</evidence>
<evidence type="ECO:0000256" key="2">
    <source>
        <dbReference type="ARBA" id="ARBA00006191"/>
    </source>
</evidence>
<dbReference type="InterPro" id="IPR023382">
    <property type="entry name" value="MnmA-like_central_sf"/>
</dbReference>
<comment type="similarity">
    <text evidence="2">Belongs to the MnmA/TRMU family.</text>
</comment>
<dbReference type="Gene3D" id="2.30.30.280">
    <property type="entry name" value="Adenine nucleotide alpha hydrolases-like domains"/>
    <property type="match status" value="1"/>
</dbReference>
<evidence type="ECO:0000259" key="12">
    <source>
        <dbReference type="Pfam" id="PF20258"/>
    </source>
</evidence>
<comment type="function">
    <text evidence="1">Catalyzes the 2-thiolation of uridine at the wobble position (U34) of mitochondrial tRNA(Lys), tRNA(Glu) and tRNA(Gln). Required for the formation of 5-taurinomethyl-2-thiouridine (tm5s2U) of mitochondrial tRNA(Lys), tRNA(Glu), and tRNA(Gln) at the wobble position. ATP is required to activate the C2 atom of the wobble base.</text>
</comment>
<evidence type="ECO:0000256" key="9">
    <source>
        <dbReference type="ARBA" id="ARBA00022884"/>
    </source>
</evidence>
<dbReference type="AlphaFoldDB" id="A0AA35NRJ2"/>
<keyword evidence="7" id="KW-0547">Nucleotide-binding</keyword>
<evidence type="ECO:0000256" key="7">
    <source>
        <dbReference type="ARBA" id="ARBA00022741"/>
    </source>
</evidence>
<dbReference type="PANTHER" id="PTHR11933:SF5">
    <property type="entry name" value="MITOCHONDRIAL TRNA-SPECIFIC 2-THIOURIDYLASE 1"/>
    <property type="match status" value="1"/>
</dbReference>
<keyword evidence="6" id="KW-0819">tRNA processing</keyword>
<dbReference type="InterPro" id="IPR046884">
    <property type="entry name" value="MnmA-like_central"/>
</dbReference>
<evidence type="ECO:0000256" key="3">
    <source>
        <dbReference type="ARBA" id="ARBA00011953"/>
    </source>
</evidence>
<dbReference type="GO" id="GO:0016783">
    <property type="term" value="F:sulfurtransferase activity"/>
    <property type="evidence" value="ECO:0007669"/>
    <property type="project" value="InterPro"/>
</dbReference>
<dbReference type="Gene3D" id="2.40.30.10">
    <property type="entry name" value="Translation factors"/>
    <property type="match status" value="1"/>
</dbReference>
<evidence type="ECO:0000256" key="8">
    <source>
        <dbReference type="ARBA" id="ARBA00022840"/>
    </source>
</evidence>
<keyword evidence="4" id="KW-0820">tRNA-binding</keyword>
<gene>
    <name evidence="14" type="primary">SUVC04G2050</name>
    <name evidence="14" type="ORF">SUVC_04G2050</name>
</gene>
<dbReference type="GO" id="GO:0002143">
    <property type="term" value="P:tRNA wobble position uridine thiolation"/>
    <property type="evidence" value="ECO:0007669"/>
    <property type="project" value="TreeGrafter"/>
</dbReference>
<comment type="catalytic activity">
    <reaction evidence="11">
        <text>5-taurinomethyluridine(34) in tRNA + S-sulfanyl-L-cysteinyl-[protein] + AH2 + ATP = 5-taurinomethyl-2-thiouridine(34) in tRNA + L-cysteinyl-[protein] + A + AMP + diphosphate + H(+)</text>
        <dbReference type="Rhea" id="RHEA:47040"/>
        <dbReference type="Rhea" id="RHEA-COMP:10131"/>
        <dbReference type="Rhea" id="RHEA-COMP:11726"/>
        <dbReference type="Rhea" id="RHEA-COMP:11732"/>
        <dbReference type="Rhea" id="RHEA-COMP:11733"/>
        <dbReference type="ChEBI" id="CHEBI:13193"/>
        <dbReference type="ChEBI" id="CHEBI:15378"/>
        <dbReference type="ChEBI" id="CHEBI:17499"/>
        <dbReference type="ChEBI" id="CHEBI:29950"/>
        <dbReference type="ChEBI" id="CHEBI:30616"/>
        <dbReference type="ChEBI" id="CHEBI:33019"/>
        <dbReference type="ChEBI" id="CHEBI:61963"/>
        <dbReference type="ChEBI" id="CHEBI:87171"/>
        <dbReference type="ChEBI" id="CHEBI:87172"/>
        <dbReference type="ChEBI" id="CHEBI:456215"/>
        <dbReference type="EC" id="2.8.1.14"/>
    </reaction>
</comment>
<dbReference type="GO" id="GO:0005739">
    <property type="term" value="C:mitochondrion"/>
    <property type="evidence" value="ECO:0007669"/>
    <property type="project" value="TreeGrafter"/>
</dbReference>